<keyword evidence="2" id="KW-0808">Transferase</keyword>
<evidence type="ECO:0000256" key="1">
    <source>
        <dbReference type="ARBA" id="ARBA00009762"/>
    </source>
</evidence>
<evidence type="ECO:0000313" key="5">
    <source>
        <dbReference type="WBParaSite" id="Hba_20643"/>
    </source>
</evidence>
<protein>
    <recommendedName>
        <fullName evidence="2">DNA primase</fullName>
        <ecNumber evidence="2">2.7.7.-</ecNumber>
    </recommendedName>
</protein>
<sequence length="403" mass="45530">MSSGKKNQREREVHPMVETAYRTTMDSGEFDCLVLEQRWLEFESAIEILNYCEDSELRAVLKAQFERLETPELRWKALKCRFDEKYRAECMEQKKELPPAVSGVSRDFLRWFVLWHSYPRLDINVSTGLNHLLKSPFCIHPKTGNVAVPLDINTIHEFDVGKCPRIDILISELAKSVDNSEDIKENRKILGYKHTSLAPYVVNFEKFISIGGKNQKWKVCFKLILKTVFIVVDPFIFSVSDLVEVDQRSMIDRLQVALERERTTRMFLEKQLSQMRELYAGCSPTSPTVPPPPSLTQLAHEASVIRPTPLPPITEFLYPVDVTSRVTVSMPPAPSPLLTTVQCPSLQAPAPTLSTMTSTPSSFSSSLTAHRSLQTILDAIRHLEGGALVPPSPPPTSQAPLVR</sequence>
<evidence type="ECO:0000256" key="2">
    <source>
        <dbReference type="RuleBase" id="RU003514"/>
    </source>
</evidence>
<keyword evidence="2" id="KW-0804">Transcription</keyword>
<dbReference type="GO" id="GO:0000428">
    <property type="term" value="C:DNA-directed RNA polymerase complex"/>
    <property type="evidence" value="ECO:0007669"/>
    <property type="project" value="UniProtKB-KW"/>
</dbReference>
<keyword evidence="2" id="KW-0235">DNA replication</keyword>
<comment type="similarity">
    <text evidence="1 2">Belongs to the eukaryotic-type primase small subunit family.</text>
</comment>
<dbReference type="SUPFAM" id="SSF56747">
    <property type="entry name" value="Prim-pol domain"/>
    <property type="match status" value="1"/>
</dbReference>
<dbReference type="AlphaFoldDB" id="A0A1I7XSC6"/>
<dbReference type="InterPro" id="IPR002755">
    <property type="entry name" value="DNA_primase_S"/>
</dbReference>
<feature type="coiled-coil region" evidence="3">
    <location>
        <begin position="251"/>
        <end position="278"/>
    </location>
</feature>
<dbReference type="Gene3D" id="3.90.920.10">
    <property type="entry name" value="DNA primase, PRIM domain"/>
    <property type="match status" value="1"/>
</dbReference>
<name>A0A1I7XSC6_HETBA</name>
<proteinExistence type="inferred from homology"/>
<keyword evidence="3" id="KW-0175">Coiled coil</keyword>
<evidence type="ECO:0000256" key="3">
    <source>
        <dbReference type="SAM" id="Coils"/>
    </source>
</evidence>
<organism evidence="4 5">
    <name type="scientific">Heterorhabditis bacteriophora</name>
    <name type="common">Entomopathogenic nematode worm</name>
    <dbReference type="NCBI Taxonomy" id="37862"/>
    <lineage>
        <taxon>Eukaryota</taxon>
        <taxon>Metazoa</taxon>
        <taxon>Ecdysozoa</taxon>
        <taxon>Nematoda</taxon>
        <taxon>Chromadorea</taxon>
        <taxon>Rhabditida</taxon>
        <taxon>Rhabditina</taxon>
        <taxon>Rhabditomorpha</taxon>
        <taxon>Strongyloidea</taxon>
        <taxon>Heterorhabditidae</taxon>
        <taxon>Heterorhabditis</taxon>
    </lineage>
</organism>
<dbReference type="Proteomes" id="UP000095283">
    <property type="component" value="Unplaced"/>
</dbReference>
<reference evidence="5" key="1">
    <citation type="submission" date="2016-11" db="UniProtKB">
        <authorList>
            <consortium name="WormBaseParasite"/>
        </authorList>
    </citation>
    <scope>IDENTIFICATION</scope>
</reference>
<dbReference type="GO" id="GO:0003899">
    <property type="term" value="F:DNA-directed RNA polymerase activity"/>
    <property type="evidence" value="ECO:0007669"/>
    <property type="project" value="InterPro"/>
</dbReference>
<dbReference type="WBParaSite" id="Hba_20643">
    <property type="protein sequence ID" value="Hba_20643"/>
    <property type="gene ID" value="Hba_20643"/>
</dbReference>
<dbReference type="GO" id="GO:0006269">
    <property type="term" value="P:DNA replication, synthesis of primer"/>
    <property type="evidence" value="ECO:0007669"/>
    <property type="project" value="UniProtKB-KW"/>
</dbReference>
<accession>A0A1I7XSC6</accession>
<dbReference type="Pfam" id="PF01896">
    <property type="entry name" value="DNA_primase_S"/>
    <property type="match status" value="1"/>
</dbReference>
<evidence type="ECO:0000313" key="4">
    <source>
        <dbReference type="Proteomes" id="UP000095283"/>
    </source>
</evidence>
<dbReference type="PANTHER" id="PTHR10536">
    <property type="entry name" value="DNA PRIMASE SMALL SUBUNIT"/>
    <property type="match status" value="1"/>
</dbReference>
<dbReference type="EC" id="2.7.7.-" evidence="2"/>
<keyword evidence="4" id="KW-1185">Reference proteome</keyword>
<keyword evidence="2" id="KW-0639">Primosome</keyword>
<keyword evidence="2" id="KW-0240">DNA-directed RNA polymerase</keyword>